<organism evidence="2 3">
    <name type="scientific">Alteromonas profundi</name>
    <dbReference type="NCBI Taxonomy" id="2696062"/>
    <lineage>
        <taxon>Bacteria</taxon>
        <taxon>Pseudomonadati</taxon>
        <taxon>Pseudomonadota</taxon>
        <taxon>Gammaproteobacteria</taxon>
        <taxon>Alteromonadales</taxon>
        <taxon>Alteromonadaceae</taxon>
        <taxon>Alteromonas/Salinimonas group</taxon>
        <taxon>Alteromonas</taxon>
    </lineage>
</organism>
<feature type="chain" id="PRO_5030518703" evidence="1">
    <location>
        <begin position="29"/>
        <end position="99"/>
    </location>
</feature>
<reference evidence="2 3" key="1">
    <citation type="submission" date="2020-01" db="EMBL/GenBank/DDBJ databases">
        <authorList>
            <person name="Chen J."/>
            <person name="Zhu S."/>
            <person name="Yang J."/>
        </authorList>
    </citation>
    <scope>NUCLEOTIDE SEQUENCE [LARGE SCALE GENOMIC DNA]</scope>
    <source>
        <strain evidence="2 3">345S023</strain>
    </source>
</reference>
<proteinExistence type="predicted"/>
<dbReference type="RefSeq" id="WP_163086288.1">
    <property type="nucleotide sequence ID" value="NZ_JAAAWN010000017.1"/>
</dbReference>
<keyword evidence="3" id="KW-1185">Reference proteome</keyword>
<sequence length="99" mass="10687">MFTIRKPFTLLAIAALSATAFVVPSALADEASDDLTLYTDFLVKSSLNEVKESMALEVNYDVLTAAHKFEPENDESAPLLAEITITPITKPVNGNDNDA</sequence>
<evidence type="ECO:0000256" key="1">
    <source>
        <dbReference type="SAM" id="SignalP"/>
    </source>
</evidence>
<keyword evidence="1" id="KW-0732">Signal</keyword>
<name>A0A7X5LME2_9ALTE</name>
<evidence type="ECO:0000313" key="3">
    <source>
        <dbReference type="Proteomes" id="UP000470213"/>
    </source>
</evidence>
<dbReference type="EMBL" id="JAAAWN010000017">
    <property type="protein sequence ID" value="NDV92078.1"/>
    <property type="molecule type" value="Genomic_DNA"/>
</dbReference>
<feature type="signal peptide" evidence="1">
    <location>
        <begin position="1"/>
        <end position="28"/>
    </location>
</feature>
<dbReference type="Proteomes" id="UP000470213">
    <property type="component" value="Unassembled WGS sequence"/>
</dbReference>
<comment type="caution">
    <text evidence="2">The sequence shown here is derived from an EMBL/GenBank/DDBJ whole genome shotgun (WGS) entry which is preliminary data.</text>
</comment>
<accession>A0A7X5LME2</accession>
<gene>
    <name evidence="2" type="ORF">GTH32_12935</name>
</gene>
<protein>
    <submittedName>
        <fullName evidence="2">Uncharacterized protein</fullName>
    </submittedName>
</protein>
<dbReference type="AlphaFoldDB" id="A0A7X5LME2"/>
<evidence type="ECO:0000313" key="2">
    <source>
        <dbReference type="EMBL" id="NDV92078.1"/>
    </source>
</evidence>